<sequence length="205" mass="22473">MRDLVYCPRCGVGCIEDDGDHCAQCPKCLYVFCGLCLDGWHPGSECLNTEARISALRNQRGSAVDVVANAINELKSLKELRESSKQCPVCRMAISKNGGCNKMTCANCGTRFCWKCGREVSGYSHFSSEGCNLFDAQEIAEWNAMMNGHRRAAPLHRHQGDVLGLDLLGGQVSHCPQCGQANAKANNNNHMGCWACGSHYCYLCR</sequence>
<evidence type="ECO:0000259" key="9">
    <source>
        <dbReference type="PROSITE" id="PS51873"/>
    </source>
</evidence>
<dbReference type="GO" id="GO:0061630">
    <property type="term" value="F:ubiquitin protein ligase activity"/>
    <property type="evidence" value="ECO:0007669"/>
    <property type="project" value="UniProtKB-EC"/>
</dbReference>
<dbReference type="EC" id="2.3.2.31" evidence="2"/>
<evidence type="ECO:0000256" key="6">
    <source>
        <dbReference type="ARBA" id="ARBA00022771"/>
    </source>
</evidence>
<evidence type="ECO:0000256" key="3">
    <source>
        <dbReference type="ARBA" id="ARBA00022679"/>
    </source>
</evidence>
<keyword evidence="3" id="KW-0808">Transferase</keyword>
<proteinExistence type="predicted"/>
<evidence type="ECO:0000256" key="1">
    <source>
        <dbReference type="ARBA" id="ARBA00001798"/>
    </source>
</evidence>
<keyword evidence="5" id="KW-0677">Repeat</keyword>
<evidence type="ECO:0000313" key="10">
    <source>
        <dbReference type="EMBL" id="JAC77257.1"/>
    </source>
</evidence>
<evidence type="ECO:0000256" key="2">
    <source>
        <dbReference type="ARBA" id="ARBA00012251"/>
    </source>
</evidence>
<dbReference type="SUPFAM" id="SSF57850">
    <property type="entry name" value="RING/U-box"/>
    <property type="match status" value="3"/>
</dbReference>
<dbReference type="InterPro" id="IPR031127">
    <property type="entry name" value="E3_UB_ligase_RBR"/>
</dbReference>
<dbReference type="GO" id="GO:0008270">
    <property type="term" value="F:zinc ion binding"/>
    <property type="evidence" value="ECO:0007669"/>
    <property type="project" value="UniProtKB-KW"/>
</dbReference>
<evidence type="ECO:0000256" key="8">
    <source>
        <dbReference type="ARBA" id="ARBA00022833"/>
    </source>
</evidence>
<dbReference type="PROSITE" id="PS51873">
    <property type="entry name" value="TRIAD"/>
    <property type="match status" value="1"/>
</dbReference>
<dbReference type="CDD" id="cd20341">
    <property type="entry name" value="BRcat_RBR_RNF14"/>
    <property type="match status" value="1"/>
</dbReference>
<organism evidence="10">
    <name type="scientific">Tetraselmis sp. GSL018</name>
    <dbReference type="NCBI Taxonomy" id="582737"/>
    <lineage>
        <taxon>Eukaryota</taxon>
        <taxon>Viridiplantae</taxon>
        <taxon>Chlorophyta</taxon>
        <taxon>core chlorophytes</taxon>
        <taxon>Chlorodendrophyceae</taxon>
        <taxon>Chlorodendrales</taxon>
        <taxon>Chlorodendraceae</taxon>
        <taxon>Tetraselmis</taxon>
    </lineage>
</organism>
<name>A0A061RWJ4_9CHLO</name>
<feature type="non-terminal residue" evidence="10">
    <location>
        <position position="205"/>
    </location>
</feature>
<keyword evidence="8" id="KW-0862">Zinc</keyword>
<feature type="domain" description="RING-type" evidence="9">
    <location>
        <begin position="1"/>
        <end position="135"/>
    </location>
</feature>
<accession>A0A061RWJ4</accession>
<dbReference type="Gene3D" id="1.20.120.1750">
    <property type="match status" value="1"/>
</dbReference>
<dbReference type="Pfam" id="PF22191">
    <property type="entry name" value="IBR_1"/>
    <property type="match status" value="1"/>
</dbReference>
<dbReference type="EMBL" id="GBEZ01008274">
    <property type="protein sequence ID" value="JAC77257.1"/>
    <property type="molecule type" value="Transcribed_RNA"/>
</dbReference>
<keyword evidence="7" id="KW-0833">Ubl conjugation pathway</keyword>
<reference evidence="10" key="1">
    <citation type="submission" date="2014-05" db="EMBL/GenBank/DDBJ databases">
        <title>The transcriptome of the halophilic microalga Tetraselmis sp. GSL018 isolated from the Great Salt Lake, Utah.</title>
        <authorList>
            <person name="Jinkerson R.E."/>
            <person name="D'Adamo S."/>
            <person name="Posewitz M.C."/>
        </authorList>
    </citation>
    <scope>NUCLEOTIDE SEQUENCE</scope>
    <source>
        <strain evidence="10">GSL018</strain>
    </source>
</reference>
<dbReference type="PANTHER" id="PTHR11685">
    <property type="entry name" value="RBR FAMILY RING FINGER AND IBR DOMAIN-CONTAINING"/>
    <property type="match status" value="1"/>
</dbReference>
<evidence type="ECO:0000256" key="4">
    <source>
        <dbReference type="ARBA" id="ARBA00022723"/>
    </source>
</evidence>
<evidence type="ECO:0000256" key="5">
    <source>
        <dbReference type="ARBA" id="ARBA00022737"/>
    </source>
</evidence>
<gene>
    <name evidence="10" type="primary">RNF14</name>
    <name evidence="10" type="ORF">TSPGSL018_18154</name>
</gene>
<protein>
    <recommendedName>
        <fullName evidence="2">RBR-type E3 ubiquitin transferase</fullName>
        <ecNumber evidence="2">2.3.2.31</ecNumber>
    </recommendedName>
</protein>
<dbReference type="AlphaFoldDB" id="A0A061RWJ4"/>
<dbReference type="InterPro" id="IPR044066">
    <property type="entry name" value="TRIAD_supradom"/>
</dbReference>
<dbReference type="GO" id="GO:0016567">
    <property type="term" value="P:protein ubiquitination"/>
    <property type="evidence" value="ECO:0007669"/>
    <property type="project" value="InterPro"/>
</dbReference>
<evidence type="ECO:0000256" key="7">
    <source>
        <dbReference type="ARBA" id="ARBA00022786"/>
    </source>
</evidence>
<dbReference type="InterPro" id="IPR002867">
    <property type="entry name" value="IBR_dom"/>
</dbReference>
<dbReference type="SMART" id="SM00647">
    <property type="entry name" value="IBR"/>
    <property type="match status" value="2"/>
</dbReference>
<dbReference type="Pfam" id="PF01485">
    <property type="entry name" value="IBR"/>
    <property type="match status" value="1"/>
</dbReference>
<keyword evidence="4" id="KW-0479">Metal-binding</keyword>
<comment type="catalytic activity">
    <reaction evidence="1">
        <text>[E2 ubiquitin-conjugating enzyme]-S-ubiquitinyl-L-cysteine + [acceptor protein]-L-lysine = [E2 ubiquitin-conjugating enzyme]-L-cysteine + [acceptor protein]-N(6)-ubiquitinyl-L-lysine.</text>
        <dbReference type="EC" id="2.3.2.31"/>
    </reaction>
</comment>
<keyword evidence="6" id="KW-0863">Zinc-finger</keyword>